<dbReference type="Pfam" id="PF00102">
    <property type="entry name" value="Y_phosphatase"/>
    <property type="match status" value="1"/>
</dbReference>
<evidence type="ECO:0000259" key="1">
    <source>
        <dbReference type="PROSITE" id="PS50055"/>
    </source>
</evidence>
<dbReference type="PROSITE" id="PS50055">
    <property type="entry name" value="TYR_PHOSPHATASE_PTP"/>
    <property type="match status" value="1"/>
</dbReference>
<evidence type="ECO:0000259" key="2">
    <source>
        <dbReference type="PROSITE" id="PS50056"/>
    </source>
</evidence>
<keyword evidence="4" id="KW-1185">Reference proteome</keyword>
<protein>
    <submittedName>
        <fullName evidence="3">Uncharacterized protein</fullName>
    </submittedName>
</protein>
<comment type="caution">
    <text evidence="3">The sequence shown here is derived from an EMBL/GenBank/DDBJ whole genome shotgun (WGS) entry which is preliminary data.</text>
</comment>
<reference evidence="3" key="1">
    <citation type="journal article" date="2023" name="Mol. Biol. Evol.">
        <title>Third-Generation Sequencing Reveals the Adaptive Role of the Epigenome in Three Deep-Sea Polychaetes.</title>
        <authorList>
            <person name="Perez M."/>
            <person name="Aroh O."/>
            <person name="Sun Y."/>
            <person name="Lan Y."/>
            <person name="Juniper S.K."/>
            <person name="Young C.R."/>
            <person name="Angers B."/>
            <person name="Qian P.Y."/>
        </authorList>
    </citation>
    <scope>NUCLEOTIDE SEQUENCE</scope>
    <source>
        <strain evidence="3">P08H-3</strain>
    </source>
</reference>
<accession>A0AAD9ISE6</accession>
<feature type="domain" description="Tyrosine-protein phosphatase" evidence="1">
    <location>
        <begin position="1"/>
        <end position="109"/>
    </location>
</feature>
<dbReference type="InterPro" id="IPR029021">
    <property type="entry name" value="Prot-tyrosine_phosphatase-like"/>
</dbReference>
<dbReference type="SUPFAM" id="SSF52799">
    <property type="entry name" value="(Phosphotyrosine protein) phosphatases II"/>
    <property type="match status" value="1"/>
</dbReference>
<dbReference type="InterPro" id="IPR050348">
    <property type="entry name" value="Protein-Tyr_Phosphatase"/>
</dbReference>
<dbReference type="AlphaFoldDB" id="A0AAD9ISE6"/>
<name>A0AAD9ISE6_9ANNE</name>
<dbReference type="GO" id="GO:0004725">
    <property type="term" value="F:protein tyrosine phosphatase activity"/>
    <property type="evidence" value="ECO:0007669"/>
    <property type="project" value="InterPro"/>
</dbReference>
<dbReference type="SMART" id="SM00404">
    <property type="entry name" value="PTPc_motif"/>
    <property type="match status" value="1"/>
</dbReference>
<proteinExistence type="predicted"/>
<dbReference type="EMBL" id="JAODUP010001479">
    <property type="protein sequence ID" value="KAK2140112.1"/>
    <property type="molecule type" value="Genomic_DNA"/>
</dbReference>
<dbReference type="Gene3D" id="3.90.190.10">
    <property type="entry name" value="Protein tyrosine phosphatase superfamily"/>
    <property type="match status" value="1"/>
</dbReference>
<dbReference type="InterPro" id="IPR000242">
    <property type="entry name" value="PTP_cat"/>
</dbReference>
<dbReference type="Proteomes" id="UP001208570">
    <property type="component" value="Unassembled WGS sequence"/>
</dbReference>
<evidence type="ECO:0000313" key="3">
    <source>
        <dbReference type="EMBL" id="KAK2140112.1"/>
    </source>
</evidence>
<feature type="domain" description="Tyrosine specific protein phosphatases" evidence="2">
    <location>
        <begin position="24"/>
        <end position="100"/>
    </location>
</feature>
<dbReference type="InterPro" id="IPR003595">
    <property type="entry name" value="Tyr_Pase_cat"/>
</dbReference>
<organism evidence="3 4">
    <name type="scientific">Paralvinella palmiformis</name>
    <dbReference type="NCBI Taxonomy" id="53620"/>
    <lineage>
        <taxon>Eukaryota</taxon>
        <taxon>Metazoa</taxon>
        <taxon>Spiralia</taxon>
        <taxon>Lophotrochozoa</taxon>
        <taxon>Annelida</taxon>
        <taxon>Polychaeta</taxon>
        <taxon>Sedentaria</taxon>
        <taxon>Canalipalpata</taxon>
        <taxon>Terebellida</taxon>
        <taxon>Terebelliformia</taxon>
        <taxon>Alvinellidae</taxon>
        <taxon>Paralvinella</taxon>
    </lineage>
</organism>
<dbReference type="InterPro" id="IPR000387">
    <property type="entry name" value="Tyr_Pase_dom"/>
</dbReference>
<dbReference type="PROSITE" id="PS50056">
    <property type="entry name" value="TYR_PHOSPHATASE_2"/>
    <property type="match status" value="1"/>
</dbReference>
<dbReference type="PANTHER" id="PTHR19134">
    <property type="entry name" value="RECEPTOR-TYPE TYROSINE-PROTEIN PHOSPHATASE"/>
    <property type="match status" value="1"/>
</dbReference>
<sequence length="124" mass="14620">MVRQFQLLSWPNVDDLPQNKGHLLELMDKLQKWQHINNIAPDHWKPLIHCIDGGSHSGMFCGASFLLERLKIEQDVNAVLAVRYVSRHRPQFFEKLEEYLFLYQIAMEYLTQNSEYANFSLALQ</sequence>
<evidence type="ECO:0000313" key="4">
    <source>
        <dbReference type="Proteomes" id="UP001208570"/>
    </source>
</evidence>
<gene>
    <name evidence="3" type="ORF">LSH36_1478g00030</name>
</gene>
<dbReference type="PANTHER" id="PTHR19134:SF449">
    <property type="entry name" value="TYROSINE-PROTEIN PHOSPHATASE 1"/>
    <property type="match status" value="1"/>
</dbReference>